<accession>A0A2P2NA98</accession>
<evidence type="ECO:0000313" key="1">
    <source>
        <dbReference type="EMBL" id="MBX39320.1"/>
    </source>
</evidence>
<dbReference type="EMBL" id="GGEC01058836">
    <property type="protein sequence ID" value="MBX39320.1"/>
    <property type="molecule type" value="Transcribed_RNA"/>
</dbReference>
<sequence length="13" mass="1614">MHEPDVSPDRFHF</sequence>
<name>A0A2P2NA98_RHIMU</name>
<organism evidence="1">
    <name type="scientific">Rhizophora mucronata</name>
    <name type="common">Asiatic mangrove</name>
    <dbReference type="NCBI Taxonomy" id="61149"/>
    <lineage>
        <taxon>Eukaryota</taxon>
        <taxon>Viridiplantae</taxon>
        <taxon>Streptophyta</taxon>
        <taxon>Embryophyta</taxon>
        <taxon>Tracheophyta</taxon>
        <taxon>Spermatophyta</taxon>
        <taxon>Magnoliopsida</taxon>
        <taxon>eudicotyledons</taxon>
        <taxon>Gunneridae</taxon>
        <taxon>Pentapetalae</taxon>
        <taxon>rosids</taxon>
        <taxon>fabids</taxon>
        <taxon>Malpighiales</taxon>
        <taxon>Rhizophoraceae</taxon>
        <taxon>Rhizophora</taxon>
    </lineage>
</organism>
<protein>
    <submittedName>
        <fullName evidence="1">Uncharacterized protein</fullName>
    </submittedName>
</protein>
<reference evidence="1" key="1">
    <citation type="submission" date="2018-02" db="EMBL/GenBank/DDBJ databases">
        <title>Rhizophora mucronata_Transcriptome.</title>
        <authorList>
            <person name="Meera S.P."/>
            <person name="Sreeshan A."/>
            <person name="Augustine A."/>
        </authorList>
    </citation>
    <scope>NUCLEOTIDE SEQUENCE</scope>
    <source>
        <tissue evidence="1">Leaf</tissue>
    </source>
</reference>
<proteinExistence type="predicted"/>